<gene>
    <name evidence="2" type="ORF">I545_6724</name>
</gene>
<evidence type="ECO:0000256" key="1">
    <source>
        <dbReference type="SAM" id="Phobius"/>
    </source>
</evidence>
<dbReference type="AlphaFoldDB" id="X7XWM0"/>
<evidence type="ECO:0000313" key="2">
    <source>
        <dbReference type="EMBL" id="ETZ99213.1"/>
    </source>
</evidence>
<proteinExistence type="predicted"/>
<keyword evidence="1" id="KW-0812">Transmembrane</keyword>
<dbReference type="PATRIC" id="fig|1299326.3.peg.6457"/>
<accession>X7XWM0</accession>
<organism evidence="2 3">
    <name type="scientific">Mycobacterium kansasii 662</name>
    <dbReference type="NCBI Taxonomy" id="1299326"/>
    <lineage>
        <taxon>Bacteria</taxon>
        <taxon>Bacillati</taxon>
        <taxon>Actinomycetota</taxon>
        <taxon>Actinomycetes</taxon>
        <taxon>Mycobacteriales</taxon>
        <taxon>Mycobacteriaceae</taxon>
        <taxon>Mycobacterium</taxon>
    </lineage>
</organism>
<reference evidence="2 3" key="1">
    <citation type="submission" date="2013-12" db="EMBL/GenBank/DDBJ databases">
        <authorList>
            <person name="Brown-Elliot B."/>
            <person name="Wallace R."/>
            <person name="Lenaerts A."/>
            <person name="Ordway D."/>
            <person name="DeGroote M.A."/>
            <person name="Parker T."/>
            <person name="Sizemore C."/>
            <person name="Tallon L.J."/>
            <person name="Sadzewicz L.K."/>
            <person name="Sengamalay N."/>
            <person name="Fraser C.M."/>
            <person name="Hine E."/>
            <person name="Shefchek K.A."/>
            <person name="Das S.P."/>
            <person name="Tettelin H."/>
        </authorList>
    </citation>
    <scope>NUCLEOTIDE SEQUENCE [LARGE SCALE GENOMIC DNA]</scope>
    <source>
        <strain evidence="2 3">662</strain>
    </source>
</reference>
<feature type="transmembrane region" description="Helical" evidence="1">
    <location>
        <begin position="6"/>
        <end position="24"/>
    </location>
</feature>
<sequence length="76" mass="7772">MAVVAVTVVSMIIGLLISALIGNADRGMPLLVLVGHGPTGAVRRNVRGERPASARATGLAVPVPVDLRHGRRTPSG</sequence>
<protein>
    <submittedName>
        <fullName evidence="2">Putative aBC transporter</fullName>
    </submittedName>
</protein>
<evidence type="ECO:0000313" key="3">
    <source>
        <dbReference type="Proteomes" id="UP000020561"/>
    </source>
</evidence>
<name>X7XWM0_MYCKA</name>
<dbReference type="EMBL" id="JAOA01000026">
    <property type="protein sequence ID" value="ETZ99213.1"/>
    <property type="molecule type" value="Genomic_DNA"/>
</dbReference>
<keyword evidence="1" id="KW-0472">Membrane</keyword>
<dbReference type="Proteomes" id="UP000020561">
    <property type="component" value="Unassembled WGS sequence"/>
</dbReference>
<keyword evidence="1" id="KW-1133">Transmembrane helix</keyword>
<comment type="caution">
    <text evidence="2">The sequence shown here is derived from an EMBL/GenBank/DDBJ whole genome shotgun (WGS) entry which is preliminary data.</text>
</comment>